<dbReference type="Gene3D" id="2.20.28.10">
    <property type="match status" value="1"/>
</dbReference>
<dbReference type="InterPro" id="IPR048574">
    <property type="entry name" value="RUBY_RBDX"/>
</dbReference>
<sequence>MDINVLRSLSYGVYVVSTSNGEKSTGCIANSLMQISYDTVAVSINHNNFTNICINESKKFAVSILGVDTDDNVIPVFGFQTGHDMDKFDGFKTINVDGIDIIENSIGYLVCEVVDKMETDTHTVFLGKIIAGELLHNQIPMTYAYYHAVKKGKSPKNAPTFIEETFESSNLAYKCRICGYIYEGDITKEPETYVCPICKKGKEFFDKI</sequence>
<dbReference type="GO" id="GO:0042602">
    <property type="term" value="F:riboflavin reductase (NADPH) activity"/>
    <property type="evidence" value="ECO:0007669"/>
    <property type="project" value="TreeGrafter"/>
</dbReference>
<dbReference type="PROSITE" id="PS50903">
    <property type="entry name" value="RUBREDOXIN_LIKE"/>
    <property type="match status" value="1"/>
</dbReference>
<dbReference type="CDD" id="cd00350">
    <property type="entry name" value="rubredoxin_like"/>
    <property type="match status" value="1"/>
</dbReference>
<dbReference type="GO" id="GO:0005506">
    <property type="term" value="F:iron ion binding"/>
    <property type="evidence" value="ECO:0007669"/>
    <property type="project" value="InterPro"/>
</dbReference>
<feature type="domain" description="Rubredoxin-like" evidence="3">
    <location>
        <begin position="170"/>
        <end position="208"/>
    </location>
</feature>
<dbReference type="Pfam" id="PF21349">
    <property type="entry name" value="RUBY_RBDX"/>
    <property type="match status" value="1"/>
</dbReference>
<evidence type="ECO:0000256" key="1">
    <source>
        <dbReference type="ARBA" id="ARBA00001965"/>
    </source>
</evidence>
<dbReference type="InterPro" id="IPR012349">
    <property type="entry name" value="Split_barrel_FMN-bd"/>
</dbReference>
<dbReference type="Gene3D" id="2.30.110.10">
    <property type="entry name" value="Electron Transport, Fmn-binding Protein, Chain A"/>
    <property type="match status" value="1"/>
</dbReference>
<evidence type="ECO:0000259" key="3">
    <source>
        <dbReference type="PROSITE" id="PS50903"/>
    </source>
</evidence>
<reference evidence="4" key="1">
    <citation type="journal article" date="2020" name="J. ISSAAS">
        <title>Lactobacilli and other gastrointestinal microbiota of Peromyscus leucopus, reservoir host for agents of Lyme disease and other zoonoses in North America.</title>
        <authorList>
            <person name="Milovic A."/>
            <person name="Bassam K."/>
            <person name="Shao H."/>
            <person name="Chatzistamou I."/>
            <person name="Tufts D.M."/>
            <person name="Diuk-Wasser M."/>
            <person name="Barbour A.G."/>
        </authorList>
    </citation>
    <scope>NUCLEOTIDE SEQUENCE</scope>
    <source>
        <strain evidence="4">LL20</strain>
    </source>
</reference>
<protein>
    <submittedName>
        <fullName evidence="4">High molecular weight rubredoxin</fullName>
    </submittedName>
</protein>
<dbReference type="InterPro" id="IPR024934">
    <property type="entry name" value="Rubredoxin-like_dom"/>
</dbReference>
<dbReference type="AlphaFoldDB" id="A0A650EL64"/>
<dbReference type="PANTHER" id="PTHR30466">
    <property type="entry name" value="FLAVIN REDUCTASE"/>
    <property type="match status" value="1"/>
</dbReference>
<keyword evidence="2" id="KW-0560">Oxidoreductase</keyword>
<dbReference type="InterPro" id="IPR050268">
    <property type="entry name" value="NADH-dep_flavin_reductase"/>
</dbReference>
<proteinExistence type="predicted"/>
<dbReference type="PANTHER" id="PTHR30466:SF1">
    <property type="entry name" value="FMN REDUCTASE (NADH) RUTF"/>
    <property type="match status" value="1"/>
</dbReference>
<gene>
    <name evidence="4" type="primary">hrb</name>
    <name evidence="4" type="ORF">Melaina855_0610</name>
</gene>
<organism evidence="4">
    <name type="scientific">uncultured Candidatus Melainabacteria bacterium</name>
    <dbReference type="NCBI Taxonomy" id="2682970"/>
    <lineage>
        <taxon>Bacteria</taxon>
        <taxon>Bacillati</taxon>
        <taxon>Candidatus Melainabacteria</taxon>
        <taxon>environmental samples</taxon>
    </lineage>
</organism>
<evidence type="ECO:0000313" key="4">
    <source>
        <dbReference type="EMBL" id="QGT49674.1"/>
    </source>
</evidence>
<dbReference type="SMART" id="SM00903">
    <property type="entry name" value="Flavin_Reduct"/>
    <property type="match status" value="1"/>
</dbReference>
<dbReference type="Pfam" id="PF01613">
    <property type="entry name" value="Flavin_Reduct"/>
    <property type="match status" value="1"/>
</dbReference>
<dbReference type="SUPFAM" id="SSF57802">
    <property type="entry name" value="Rubredoxin-like"/>
    <property type="match status" value="1"/>
</dbReference>
<evidence type="ECO:0000256" key="2">
    <source>
        <dbReference type="ARBA" id="ARBA00023002"/>
    </source>
</evidence>
<dbReference type="SUPFAM" id="SSF50475">
    <property type="entry name" value="FMN-binding split barrel"/>
    <property type="match status" value="1"/>
</dbReference>
<dbReference type="GO" id="GO:0010181">
    <property type="term" value="F:FMN binding"/>
    <property type="evidence" value="ECO:0007669"/>
    <property type="project" value="InterPro"/>
</dbReference>
<name>A0A650EL64_9BACT</name>
<comment type="cofactor">
    <cofactor evidence="1">
        <name>Fe(3+)</name>
        <dbReference type="ChEBI" id="CHEBI:29034"/>
    </cofactor>
</comment>
<accession>A0A650EL64</accession>
<dbReference type="InterPro" id="IPR002563">
    <property type="entry name" value="Flavin_Rdtase-like_dom"/>
</dbReference>
<dbReference type="EMBL" id="MN577570">
    <property type="protein sequence ID" value="QGT49674.1"/>
    <property type="molecule type" value="Genomic_DNA"/>
</dbReference>